<dbReference type="SUPFAM" id="SSF53067">
    <property type="entry name" value="Actin-like ATPase domain"/>
    <property type="match status" value="1"/>
</dbReference>
<dbReference type="Gene3D" id="3.30.420.40">
    <property type="match status" value="2"/>
</dbReference>
<dbReference type="InterPro" id="IPR000600">
    <property type="entry name" value="ROK"/>
</dbReference>
<proteinExistence type="predicted"/>
<dbReference type="GO" id="GO:0019262">
    <property type="term" value="P:N-acetylneuraminate catabolic process"/>
    <property type="evidence" value="ECO:0007669"/>
    <property type="project" value="TreeGrafter"/>
</dbReference>
<dbReference type="EMBL" id="SJOI01000001">
    <property type="protein sequence ID" value="TCL02988.1"/>
    <property type="molecule type" value="Genomic_DNA"/>
</dbReference>
<dbReference type="Proteomes" id="UP000294555">
    <property type="component" value="Unassembled WGS sequence"/>
</dbReference>
<organism evidence="2 3">
    <name type="scientific">Sodalis ligni</name>
    <dbReference type="NCBI Taxonomy" id="2697027"/>
    <lineage>
        <taxon>Bacteria</taxon>
        <taxon>Pseudomonadati</taxon>
        <taxon>Pseudomonadota</taxon>
        <taxon>Gammaproteobacteria</taxon>
        <taxon>Enterobacterales</taxon>
        <taxon>Bruguierivoracaceae</taxon>
        <taxon>Sodalis</taxon>
    </lineage>
</organism>
<dbReference type="AlphaFoldDB" id="A0A4V2Q2I6"/>
<dbReference type="RefSeq" id="WP_165934116.1">
    <property type="nucleotide sequence ID" value="NZ_SJOI01000001.1"/>
</dbReference>
<dbReference type="Pfam" id="PF00480">
    <property type="entry name" value="ROK"/>
    <property type="match status" value="1"/>
</dbReference>
<dbReference type="PANTHER" id="PTHR18964:SF169">
    <property type="entry name" value="N-ACETYLMANNOSAMINE KINASE"/>
    <property type="match status" value="1"/>
</dbReference>
<evidence type="ECO:0000313" key="3">
    <source>
        <dbReference type="Proteomes" id="UP000294555"/>
    </source>
</evidence>
<evidence type="ECO:0000313" key="2">
    <source>
        <dbReference type="EMBL" id="TCL02988.1"/>
    </source>
</evidence>
<gene>
    <name evidence="2" type="ORF">EZJ58_1029</name>
</gene>
<keyword evidence="2" id="KW-0418">Kinase</keyword>
<keyword evidence="2" id="KW-0808">Transferase</keyword>
<dbReference type="PANTHER" id="PTHR18964">
    <property type="entry name" value="ROK (REPRESSOR, ORF, KINASE) FAMILY"/>
    <property type="match status" value="1"/>
</dbReference>
<dbReference type="InterPro" id="IPR043129">
    <property type="entry name" value="ATPase_NBD"/>
</dbReference>
<dbReference type="PROSITE" id="PS01125">
    <property type="entry name" value="ROK"/>
    <property type="match status" value="1"/>
</dbReference>
<dbReference type="InterPro" id="IPR049874">
    <property type="entry name" value="ROK_cs"/>
</dbReference>
<accession>A0A4V2Q2I6</accession>
<evidence type="ECO:0000256" key="1">
    <source>
        <dbReference type="ARBA" id="ARBA00023277"/>
    </source>
</evidence>
<reference evidence="2 3" key="1">
    <citation type="submission" date="2019-02" db="EMBL/GenBank/DDBJ databases">
        <title>Investigation of anaerobic lignin degradation for improved lignocellulosic biofuels.</title>
        <authorList>
            <person name="Deangelis K."/>
        </authorList>
    </citation>
    <scope>NUCLEOTIDE SEQUENCE [LARGE SCALE GENOMIC DNA]</scope>
    <source>
        <strain evidence="2 3">159R</strain>
    </source>
</reference>
<comment type="caution">
    <text evidence="2">The sequence shown here is derived from an EMBL/GenBank/DDBJ whole genome shotgun (WGS) entry which is preliminary data.</text>
</comment>
<protein>
    <submittedName>
        <fullName evidence="2">N-acetylmannosamine kinase</fullName>
    </submittedName>
</protein>
<dbReference type="GO" id="GO:0009384">
    <property type="term" value="F:N-acylmannosamine kinase activity"/>
    <property type="evidence" value="ECO:0007669"/>
    <property type="project" value="TreeGrafter"/>
</dbReference>
<name>A0A4V2Q2I6_9GAMM</name>
<sequence>MILALDIGGSKISAARIEDGGIVERHQVPMRYNEEAFLEAVREVADFGRPPERVAVAATGFLHDGKVFSVNINTIPFWKGFPLQAVLRRQFACPVVMLNDAQAAAWGEYLPRRDRVNNLLFITLSTGVGGGLICDGQLRTGPHGLAGHIGHASVSIPPLDAPVPPCGCGRPDCLEHVASGTALARQAQALLGKPMDSRELFSRIPQDERAAAIVDNAARAVAQAIANCLMLMDVEEAVIGGSVGLAADMIERIRRELDGLPALFRLPVSRAIAGADAGLLGAADWALRAAG</sequence>
<keyword evidence="1" id="KW-0119">Carbohydrate metabolism</keyword>
<keyword evidence="3" id="KW-1185">Reference proteome</keyword>